<dbReference type="EMBL" id="KY404629">
    <property type="protein sequence ID" value="ARB50880.1"/>
    <property type="molecule type" value="Genomic_DNA"/>
</dbReference>
<evidence type="ECO:0000256" key="4">
    <source>
        <dbReference type="ARBA" id="ARBA00022622"/>
    </source>
</evidence>
<evidence type="ECO:0000256" key="7">
    <source>
        <dbReference type="ARBA" id="ARBA00023180"/>
    </source>
</evidence>
<evidence type="ECO:0000313" key="11">
    <source>
        <dbReference type="EMBL" id="ARB50880.1"/>
    </source>
</evidence>
<keyword evidence="8" id="KW-0449">Lipoprotein</keyword>
<dbReference type="VEuPathDB" id="TriTrypDB:Tb11.v5.0973"/>
<sequence length="241" mass="26228">MSCVCQGEANGEFDDICFKGQTAANVWQNSGAPYQNAAREIAGKCITDEHKQKTTYRTIRQALNKIARLATTDGTSTYLGVFQTNCNGKQNNGRCIKLSNKKPHEIFKDPETPWLKDMEELAAALEAREKHDNLVNERSKQLAVLAARARALENPRSFAPEIAQTAQQTAGIQGKVEQNKADTCATHTANSTCTNNNCKLEGKSETDGTCNPKDGEGQINEAEEGAAATSAEGKKFTKKKT</sequence>
<dbReference type="GO" id="GO:0005886">
    <property type="term" value="C:plasma membrane"/>
    <property type="evidence" value="ECO:0007669"/>
    <property type="project" value="UniProtKB-SubCell"/>
</dbReference>
<dbReference type="VEuPathDB" id="TriTrypDB:Tb1125.Tb11.v5.0973"/>
<proteinExistence type="predicted"/>
<reference evidence="11" key="1">
    <citation type="submission" date="2016-12" db="EMBL/GenBank/DDBJ databases">
        <title>Extending the VSGnome of Trypanosoma brucei strain TREU927.</title>
        <authorList>
            <person name="Cross G.A."/>
        </authorList>
    </citation>
    <scope>NUCLEOTIDE SEQUENCE</scope>
    <source>
        <strain evidence="11">Tb927.99.1822</strain>
    </source>
</reference>
<keyword evidence="5" id="KW-0732">Signal</keyword>
<keyword evidence="3" id="KW-1003">Cell membrane</keyword>
<name>A0A1V0FYG7_9TRYP</name>
<dbReference type="InterPro" id="IPR025932">
    <property type="entry name" value="Trypano_VSG_B_N_dom"/>
</dbReference>
<keyword evidence="4" id="KW-0336">GPI-anchor</keyword>
<evidence type="ECO:0000256" key="6">
    <source>
        <dbReference type="ARBA" id="ARBA00023136"/>
    </source>
</evidence>
<evidence type="ECO:0000256" key="8">
    <source>
        <dbReference type="ARBA" id="ARBA00023288"/>
    </source>
</evidence>
<evidence type="ECO:0000256" key="5">
    <source>
        <dbReference type="ARBA" id="ARBA00022729"/>
    </source>
</evidence>
<comment type="function">
    <text evidence="1">VSG forms a coat on the surface of the parasite. The trypanosome evades the immune response of the host by expressing a series of antigenically distinct VSGs from an estimated 1000 VSG genes.</text>
</comment>
<keyword evidence="6" id="KW-0472">Membrane</keyword>
<evidence type="ECO:0000256" key="9">
    <source>
        <dbReference type="SAM" id="MobiDB-lite"/>
    </source>
</evidence>
<organism evidence="11">
    <name type="scientific">Trypanosoma brucei</name>
    <dbReference type="NCBI Taxonomy" id="5691"/>
    <lineage>
        <taxon>Eukaryota</taxon>
        <taxon>Discoba</taxon>
        <taxon>Euglenozoa</taxon>
        <taxon>Kinetoplastea</taxon>
        <taxon>Metakinetoplastina</taxon>
        <taxon>Trypanosomatida</taxon>
        <taxon>Trypanosomatidae</taxon>
        <taxon>Trypanosoma</taxon>
    </lineage>
</organism>
<dbReference type="GO" id="GO:0098552">
    <property type="term" value="C:side of membrane"/>
    <property type="evidence" value="ECO:0007669"/>
    <property type="project" value="UniProtKB-KW"/>
</dbReference>
<evidence type="ECO:0000256" key="2">
    <source>
        <dbReference type="ARBA" id="ARBA00004609"/>
    </source>
</evidence>
<feature type="domain" description="Trypanosome variant surface glycoprotein B-type N-terminal" evidence="10">
    <location>
        <begin position="2"/>
        <end position="142"/>
    </location>
</feature>
<accession>A0A1V0FYG7</accession>
<comment type="subcellular location">
    <subcellularLocation>
        <location evidence="2">Cell membrane</location>
        <topology evidence="2">Lipid-anchor</topology>
        <topology evidence="2">GPI-anchor</topology>
    </subcellularLocation>
</comment>
<dbReference type="Pfam" id="PF13206">
    <property type="entry name" value="VSG_B"/>
    <property type="match status" value="1"/>
</dbReference>
<dbReference type="VEuPathDB" id="TriTrypDB:Tb427_000244500"/>
<evidence type="ECO:0000256" key="3">
    <source>
        <dbReference type="ARBA" id="ARBA00022475"/>
    </source>
</evidence>
<keyword evidence="7" id="KW-0325">Glycoprotein</keyword>
<protein>
    <submittedName>
        <fullName evidence="11">Variant surface glycoprotein</fullName>
    </submittedName>
</protein>
<evidence type="ECO:0000259" key="10">
    <source>
        <dbReference type="Pfam" id="PF13206"/>
    </source>
</evidence>
<evidence type="ECO:0000256" key="1">
    <source>
        <dbReference type="ARBA" id="ARBA00002523"/>
    </source>
</evidence>
<dbReference type="AlphaFoldDB" id="A0A1V0FYG7"/>
<feature type="region of interest" description="Disordered" evidence="9">
    <location>
        <begin position="200"/>
        <end position="241"/>
    </location>
</feature>